<dbReference type="InterPro" id="IPR013761">
    <property type="entry name" value="SAM/pointed_sf"/>
</dbReference>
<feature type="domain" description="SAM" evidence="1">
    <location>
        <begin position="5"/>
        <end position="61"/>
    </location>
</feature>
<dbReference type="Proteomes" id="UP000198287">
    <property type="component" value="Unassembled WGS sequence"/>
</dbReference>
<dbReference type="AlphaFoldDB" id="A0A226D8C1"/>
<dbReference type="Gene3D" id="1.10.150.50">
    <property type="entry name" value="Transcription Factor, Ets-1"/>
    <property type="match status" value="1"/>
</dbReference>
<organism evidence="2 3">
    <name type="scientific">Folsomia candida</name>
    <name type="common">Springtail</name>
    <dbReference type="NCBI Taxonomy" id="158441"/>
    <lineage>
        <taxon>Eukaryota</taxon>
        <taxon>Metazoa</taxon>
        <taxon>Ecdysozoa</taxon>
        <taxon>Arthropoda</taxon>
        <taxon>Hexapoda</taxon>
        <taxon>Collembola</taxon>
        <taxon>Entomobryomorpha</taxon>
        <taxon>Isotomoidea</taxon>
        <taxon>Isotomidae</taxon>
        <taxon>Proisotominae</taxon>
        <taxon>Folsomia</taxon>
    </lineage>
</organism>
<evidence type="ECO:0000313" key="2">
    <source>
        <dbReference type="EMBL" id="OXA41393.1"/>
    </source>
</evidence>
<dbReference type="Pfam" id="PF00536">
    <property type="entry name" value="SAM_1"/>
    <property type="match status" value="1"/>
</dbReference>
<proteinExistence type="predicted"/>
<dbReference type="InterPro" id="IPR001660">
    <property type="entry name" value="SAM"/>
</dbReference>
<gene>
    <name evidence="2" type="ORF">Fcan01_23654</name>
</gene>
<keyword evidence="3" id="KW-1185">Reference proteome</keyword>
<reference evidence="2 3" key="1">
    <citation type="submission" date="2015-12" db="EMBL/GenBank/DDBJ databases">
        <title>The genome of Folsomia candida.</title>
        <authorList>
            <person name="Faddeeva A."/>
            <person name="Derks M.F."/>
            <person name="Anvar Y."/>
            <person name="Smit S."/>
            <person name="Van Straalen N."/>
            <person name="Roelofs D."/>
        </authorList>
    </citation>
    <scope>NUCLEOTIDE SEQUENCE [LARGE SCALE GENOMIC DNA]</scope>
    <source>
        <strain evidence="2 3">VU population</strain>
        <tissue evidence="2">Whole body</tissue>
    </source>
</reference>
<dbReference type="SUPFAM" id="SSF47769">
    <property type="entry name" value="SAM/Pointed domain"/>
    <property type="match status" value="1"/>
</dbReference>
<comment type="caution">
    <text evidence="2">The sequence shown here is derived from an EMBL/GenBank/DDBJ whole genome shotgun (WGS) entry which is preliminary data.</text>
</comment>
<evidence type="ECO:0000313" key="3">
    <source>
        <dbReference type="Proteomes" id="UP000198287"/>
    </source>
</evidence>
<dbReference type="PANTHER" id="PTHR31025:SF9">
    <property type="entry name" value="SI:DKEY-286J15.1"/>
    <property type="match status" value="1"/>
</dbReference>
<name>A0A226D8C1_FOLCA</name>
<dbReference type="OrthoDB" id="10066002at2759"/>
<accession>A0A226D8C1</accession>
<evidence type="ECO:0000259" key="1">
    <source>
        <dbReference type="Pfam" id="PF00536"/>
    </source>
</evidence>
<dbReference type="PANTHER" id="PTHR31025">
    <property type="entry name" value="SI:CH211-196P9.1-RELATED"/>
    <property type="match status" value="1"/>
</dbReference>
<protein>
    <recommendedName>
        <fullName evidence="1">SAM domain-containing protein</fullName>
    </recommendedName>
</protein>
<dbReference type="EMBL" id="LNIX01000029">
    <property type="protein sequence ID" value="OXA41393.1"/>
    <property type="molecule type" value="Genomic_DNA"/>
</dbReference>
<sequence length="552" mass="61917">MDSAEVKRLLTQLDLNEYIKTFEENNISYDTLLQLDNSHVRELLPRIGDQIKLCAAIDKIKKGDIYTGNVPSSESGEEVESLFEGSLISSNEARCRGLQLPPELVKSFKQNPATIQTPQSKFMQVPQIDGTPVQPLIYIAGDNLSENANCHEHEVIHYEIIQDTGAAAQPEPDRLTEVQGKKYYGFNIEEVLLKGFAGSKVLTTKLPQKKLIISTDRRAIAAALIDKVISTLGTSPSKVALEQLAKDLVLLFPGLGDPRKEGRGYEMWFFHSHHGLGASGFLEDRLKNQRKKVTSNKKTQLNTESLDATFLDWSSEIEDENPTPDEKELEFLRQNHGQEIKIKMKETVFQRRTFIRQQTGVDGLLSIIKCMPRLVDTEGMIIQDFDVRHPKLALILYDKWPKVSKLLMDYAEECGIDFADKLGVKKSRYELLDDDFQLLAFALLPYILPSCGKKLKTIDDKESDAVAPAKKGTRKQAKVVKGSDKDSMASMIQFRSRATHVSEVMQGNRKVAPFILAVGSTCNMEFAEFFVVIAKCAIPCGQKFLKALDTKA</sequence>